<accession>A0A1A6H218</accession>
<keyword evidence="2" id="KW-1185">Reference proteome</keyword>
<sequence length="29" mass="3132">MTSIPTSYSQLAGTGLWKFLTSMLAAVQQ</sequence>
<dbReference type="Proteomes" id="UP000092124">
    <property type="component" value="Unassembled WGS sequence"/>
</dbReference>
<gene>
    <name evidence="1" type="ORF">A6R68_13756</name>
</gene>
<reference evidence="1 2" key="1">
    <citation type="submission" date="2016-06" db="EMBL/GenBank/DDBJ databases">
        <title>The Draft Genome Sequence and Annotation of the Desert Woodrat Neotoma lepida.</title>
        <authorList>
            <person name="Campbell M."/>
            <person name="Oakeson K.F."/>
            <person name="Yandell M."/>
            <person name="Halpert J.R."/>
            <person name="Dearing D."/>
        </authorList>
    </citation>
    <scope>NUCLEOTIDE SEQUENCE [LARGE SCALE GENOMIC DNA]</scope>
    <source>
        <strain evidence="1">417</strain>
        <tissue evidence="1">Liver</tissue>
    </source>
</reference>
<comment type="caution">
    <text evidence="1">The sequence shown here is derived from an EMBL/GenBank/DDBJ whole genome shotgun (WGS) entry which is preliminary data.</text>
</comment>
<proteinExistence type="predicted"/>
<organism evidence="1 2">
    <name type="scientific">Neotoma lepida</name>
    <name type="common">Desert woodrat</name>
    <dbReference type="NCBI Taxonomy" id="56216"/>
    <lineage>
        <taxon>Eukaryota</taxon>
        <taxon>Metazoa</taxon>
        <taxon>Chordata</taxon>
        <taxon>Craniata</taxon>
        <taxon>Vertebrata</taxon>
        <taxon>Euteleostomi</taxon>
        <taxon>Mammalia</taxon>
        <taxon>Eutheria</taxon>
        <taxon>Euarchontoglires</taxon>
        <taxon>Glires</taxon>
        <taxon>Rodentia</taxon>
        <taxon>Myomorpha</taxon>
        <taxon>Muroidea</taxon>
        <taxon>Cricetidae</taxon>
        <taxon>Neotominae</taxon>
        <taxon>Neotoma</taxon>
    </lineage>
</organism>
<dbReference type="EMBL" id="LZPO01055783">
    <property type="protein sequence ID" value="OBS71667.1"/>
    <property type="molecule type" value="Genomic_DNA"/>
</dbReference>
<name>A0A1A6H218_NEOLE</name>
<evidence type="ECO:0000313" key="2">
    <source>
        <dbReference type="Proteomes" id="UP000092124"/>
    </source>
</evidence>
<dbReference type="AlphaFoldDB" id="A0A1A6H218"/>
<protein>
    <submittedName>
        <fullName evidence="1">Uncharacterized protein</fullName>
    </submittedName>
</protein>
<evidence type="ECO:0000313" key="1">
    <source>
        <dbReference type="EMBL" id="OBS71667.1"/>
    </source>
</evidence>